<dbReference type="PANTHER" id="PTHR38442:SF1">
    <property type="entry name" value="INNER MEMBRANE PROTEIN"/>
    <property type="match status" value="1"/>
</dbReference>
<dbReference type="GO" id="GO:0005886">
    <property type="term" value="C:plasma membrane"/>
    <property type="evidence" value="ECO:0007669"/>
    <property type="project" value="TreeGrafter"/>
</dbReference>
<proteinExistence type="predicted"/>
<feature type="transmembrane region" description="Helical" evidence="1">
    <location>
        <begin position="403"/>
        <end position="425"/>
    </location>
</feature>
<dbReference type="EMBL" id="QPJU01000006">
    <property type="protein sequence ID" value="RCX09167.1"/>
    <property type="molecule type" value="Genomic_DNA"/>
</dbReference>
<reference evidence="2 3" key="1">
    <citation type="submission" date="2018-07" db="EMBL/GenBank/DDBJ databases">
        <title>Genomic Encyclopedia of Type Strains, Phase IV (KMG-IV): sequencing the most valuable type-strain genomes for metagenomic binning, comparative biology and taxonomic classification.</title>
        <authorList>
            <person name="Goeker M."/>
        </authorList>
    </citation>
    <scope>NUCLEOTIDE SEQUENCE [LARGE SCALE GENOMIC DNA]</scope>
    <source>
        <strain evidence="2 3">DSM 100911</strain>
    </source>
</reference>
<evidence type="ECO:0000313" key="2">
    <source>
        <dbReference type="EMBL" id="RCX09167.1"/>
    </source>
</evidence>
<dbReference type="AlphaFoldDB" id="A0A369ALX4"/>
<keyword evidence="3" id="KW-1185">Reference proteome</keyword>
<dbReference type="InterPro" id="IPR007383">
    <property type="entry name" value="DUF445"/>
</dbReference>
<comment type="caution">
    <text evidence="2">The sequence shown here is derived from an EMBL/GenBank/DDBJ whole genome shotgun (WGS) entry which is preliminary data.</text>
</comment>
<protein>
    <submittedName>
        <fullName evidence="2">Uncharacterized membrane-anchored protein YjiN (DUF445 family)</fullName>
    </submittedName>
</protein>
<dbReference type="RefSeq" id="WP_241659356.1">
    <property type="nucleotide sequence ID" value="NZ_QPJU01000006.1"/>
</dbReference>
<sequence length="431" mass="47777">MTDQARALQKAKRQASGLLVLMAALFAASYALPRSLGVDCLRAMAEAAIVGGLADWFAVSALFRRIPLPLLQRHTDIVVRNKERIGSNLARFVRDKFLDPPSLVALIRRNPPTALLAQWLNTPANAELLGRQLARLALAGLEMVEDAQVQRFMRAAARTLIGQIDLTRSMAAALQALTHEGRHQALLDDLLERLAQLLRSEDTRAFIAASIVQWLKREHPLKEKVLPSEWLSDKGASAIAHAVESLLGEIARNPEHQLRDALDAALQRLIERLQSDPVWARRGEEIRRYLQTDPTVGAYVESLWGGLRERLQRDLADEQSALVRRIVAMGQWLGRALAGDALLRERLDAQLELWAVQWAPEVSEFFAQHIEGTVQRWDAREMAQLLELHLGPDLQHIRINGTLVGGLIGLLLFALSHAGALYAAARAALGG</sequence>
<dbReference type="PANTHER" id="PTHR38442">
    <property type="entry name" value="INNER MEMBRANE PROTEIN-RELATED"/>
    <property type="match status" value="1"/>
</dbReference>
<name>A0A369ALX4_9BURK</name>
<evidence type="ECO:0000256" key="1">
    <source>
        <dbReference type="SAM" id="Phobius"/>
    </source>
</evidence>
<keyword evidence="1" id="KW-1133">Transmembrane helix</keyword>
<dbReference type="Pfam" id="PF04286">
    <property type="entry name" value="DUF445"/>
    <property type="match status" value="1"/>
</dbReference>
<keyword evidence="1" id="KW-0472">Membrane</keyword>
<gene>
    <name evidence="2" type="ORF">DFR45_10655</name>
</gene>
<evidence type="ECO:0000313" key="3">
    <source>
        <dbReference type="Proteomes" id="UP000252174"/>
    </source>
</evidence>
<keyword evidence="1" id="KW-0812">Transmembrane</keyword>
<dbReference type="Proteomes" id="UP000252174">
    <property type="component" value="Unassembled WGS sequence"/>
</dbReference>
<accession>A0A369ALX4</accession>
<organism evidence="2 3">
    <name type="scientific">Extensimonas vulgaris</name>
    <dbReference type="NCBI Taxonomy" id="1031594"/>
    <lineage>
        <taxon>Bacteria</taxon>
        <taxon>Pseudomonadati</taxon>
        <taxon>Pseudomonadota</taxon>
        <taxon>Betaproteobacteria</taxon>
        <taxon>Burkholderiales</taxon>
        <taxon>Comamonadaceae</taxon>
        <taxon>Extensimonas</taxon>
    </lineage>
</organism>